<dbReference type="Proteomes" id="UP001283341">
    <property type="component" value="Unassembled WGS sequence"/>
</dbReference>
<protein>
    <recommendedName>
        <fullName evidence="4">Chlorophyllase</fullName>
    </recommendedName>
</protein>
<evidence type="ECO:0008006" key="4">
    <source>
        <dbReference type="Google" id="ProtNLM"/>
    </source>
</evidence>
<dbReference type="InterPro" id="IPR029058">
    <property type="entry name" value="AB_hydrolase_fold"/>
</dbReference>
<dbReference type="PANTHER" id="PTHR33428">
    <property type="entry name" value="CHLOROPHYLLASE-2, CHLOROPLASTIC"/>
    <property type="match status" value="1"/>
</dbReference>
<comment type="caution">
    <text evidence="2">The sequence shown here is derived from an EMBL/GenBank/DDBJ whole genome shotgun (WGS) entry which is preliminary data.</text>
</comment>
<feature type="compositionally biased region" description="Low complexity" evidence="1">
    <location>
        <begin position="84"/>
        <end position="100"/>
    </location>
</feature>
<organism evidence="2 3">
    <name type="scientific">Apodospora peruviana</name>
    <dbReference type="NCBI Taxonomy" id="516989"/>
    <lineage>
        <taxon>Eukaryota</taxon>
        <taxon>Fungi</taxon>
        <taxon>Dikarya</taxon>
        <taxon>Ascomycota</taxon>
        <taxon>Pezizomycotina</taxon>
        <taxon>Sordariomycetes</taxon>
        <taxon>Sordariomycetidae</taxon>
        <taxon>Sordariales</taxon>
        <taxon>Lasiosphaeriaceae</taxon>
        <taxon>Apodospora</taxon>
    </lineage>
</organism>
<dbReference type="SUPFAM" id="SSF53474">
    <property type="entry name" value="alpha/beta-Hydrolases"/>
    <property type="match status" value="1"/>
</dbReference>
<sequence>MDSLANRLIAAEILGRSASGSCDAFATPTCNRISPRQTSSGQFVPKPGYFPPTGDDTIAGGIFCISLTDLASYLARVGNNPAATGTESPRGSGSTTSGSGPYPAQAFTDTTLPKHTIYAPKTPPAGLKSGMPVIAWGNGGCATDPTTHKNLLIEIASHGYVIAADGVAGGNTGASQSMVKDMKASVDWLVGGGAAKYGSVNTSALTTMGHSCGGLESMSTAYHDDRVKRIVMFNIGIFQDEKRYLLQEIKVPVAWFIGGSKDMGYPNVEKDYRLLPAGLPAYKASLDTGHGGTFAATNGGKQGKAAVAYLEWQFRSDEAAKAKLLDPKAAGSLVSDNWTVEFKNWT</sequence>
<dbReference type="PANTHER" id="PTHR33428:SF14">
    <property type="entry name" value="CARBOXYLESTERASE TYPE B DOMAIN-CONTAINING PROTEIN"/>
    <property type="match status" value="1"/>
</dbReference>
<keyword evidence="3" id="KW-1185">Reference proteome</keyword>
<gene>
    <name evidence="2" type="ORF">B0H66DRAFT_623026</name>
</gene>
<name>A0AAE0M4F8_9PEZI</name>
<evidence type="ECO:0000256" key="1">
    <source>
        <dbReference type="SAM" id="MobiDB-lite"/>
    </source>
</evidence>
<accession>A0AAE0M4F8</accession>
<evidence type="ECO:0000313" key="3">
    <source>
        <dbReference type="Proteomes" id="UP001283341"/>
    </source>
</evidence>
<dbReference type="EMBL" id="JAUEDM010000004">
    <property type="protein sequence ID" value="KAK3318872.1"/>
    <property type="molecule type" value="Genomic_DNA"/>
</dbReference>
<reference evidence="2" key="1">
    <citation type="journal article" date="2023" name="Mol. Phylogenet. Evol.">
        <title>Genome-scale phylogeny and comparative genomics of the fungal order Sordariales.</title>
        <authorList>
            <person name="Hensen N."/>
            <person name="Bonometti L."/>
            <person name="Westerberg I."/>
            <person name="Brannstrom I.O."/>
            <person name="Guillou S."/>
            <person name="Cros-Aarteil S."/>
            <person name="Calhoun S."/>
            <person name="Haridas S."/>
            <person name="Kuo A."/>
            <person name="Mondo S."/>
            <person name="Pangilinan J."/>
            <person name="Riley R."/>
            <person name="LaButti K."/>
            <person name="Andreopoulos B."/>
            <person name="Lipzen A."/>
            <person name="Chen C."/>
            <person name="Yan M."/>
            <person name="Daum C."/>
            <person name="Ng V."/>
            <person name="Clum A."/>
            <person name="Steindorff A."/>
            <person name="Ohm R.A."/>
            <person name="Martin F."/>
            <person name="Silar P."/>
            <person name="Natvig D.O."/>
            <person name="Lalanne C."/>
            <person name="Gautier V."/>
            <person name="Ament-Velasquez S.L."/>
            <person name="Kruys A."/>
            <person name="Hutchinson M.I."/>
            <person name="Powell A.J."/>
            <person name="Barry K."/>
            <person name="Miller A.N."/>
            <person name="Grigoriev I.V."/>
            <person name="Debuchy R."/>
            <person name="Gladieux P."/>
            <person name="Hiltunen Thoren M."/>
            <person name="Johannesson H."/>
        </authorList>
    </citation>
    <scope>NUCLEOTIDE SEQUENCE</scope>
    <source>
        <strain evidence="2">CBS 118394</strain>
    </source>
</reference>
<dbReference type="AlphaFoldDB" id="A0AAE0M4F8"/>
<reference evidence="2" key="2">
    <citation type="submission" date="2023-06" db="EMBL/GenBank/DDBJ databases">
        <authorList>
            <consortium name="Lawrence Berkeley National Laboratory"/>
            <person name="Haridas S."/>
            <person name="Hensen N."/>
            <person name="Bonometti L."/>
            <person name="Westerberg I."/>
            <person name="Brannstrom I.O."/>
            <person name="Guillou S."/>
            <person name="Cros-Aarteil S."/>
            <person name="Calhoun S."/>
            <person name="Kuo A."/>
            <person name="Mondo S."/>
            <person name="Pangilinan J."/>
            <person name="Riley R."/>
            <person name="Labutti K."/>
            <person name="Andreopoulos B."/>
            <person name="Lipzen A."/>
            <person name="Chen C."/>
            <person name="Yanf M."/>
            <person name="Daum C."/>
            <person name="Ng V."/>
            <person name="Clum A."/>
            <person name="Steindorff A."/>
            <person name="Ohm R."/>
            <person name="Martin F."/>
            <person name="Silar P."/>
            <person name="Natvig D."/>
            <person name="Lalanne C."/>
            <person name="Gautier V."/>
            <person name="Ament-Velasquez S.L."/>
            <person name="Kruys A."/>
            <person name="Hutchinson M.I."/>
            <person name="Powell A.J."/>
            <person name="Barry K."/>
            <person name="Miller A.N."/>
            <person name="Grigoriev I.V."/>
            <person name="Debuchy R."/>
            <person name="Gladieux P."/>
            <person name="Thoren M.H."/>
            <person name="Johannesson H."/>
        </authorList>
    </citation>
    <scope>NUCLEOTIDE SEQUENCE</scope>
    <source>
        <strain evidence="2">CBS 118394</strain>
    </source>
</reference>
<dbReference type="Gene3D" id="3.40.50.1820">
    <property type="entry name" value="alpha/beta hydrolase"/>
    <property type="match status" value="1"/>
</dbReference>
<evidence type="ECO:0000313" key="2">
    <source>
        <dbReference type="EMBL" id="KAK3318872.1"/>
    </source>
</evidence>
<feature type="region of interest" description="Disordered" evidence="1">
    <location>
        <begin position="82"/>
        <end position="106"/>
    </location>
</feature>
<proteinExistence type="predicted"/>